<evidence type="ECO:0000313" key="1">
    <source>
        <dbReference type="EMBL" id="SPD63964.1"/>
    </source>
</evidence>
<proteinExistence type="predicted"/>
<dbReference type="EMBL" id="LT984813">
    <property type="protein sequence ID" value="SPD63964.1"/>
    <property type="molecule type" value="Genomic_DNA"/>
</dbReference>
<dbReference type="Proteomes" id="UP000254259">
    <property type="component" value="Chromosome CBM2636"/>
</dbReference>
<protein>
    <submittedName>
        <fullName evidence="1">Uncharacterized protein</fullName>
    </submittedName>
</protein>
<dbReference type="AlphaFoldDB" id="A0A9Q7XP63"/>
<gene>
    <name evidence="1" type="ORF">CBM2636_10980</name>
</gene>
<sequence length="65" mass="7616">MSLTHLKLNQPRLLLQTIHIHVNRSRQHACQMPDFLYRNQSRLIYSVLRSPHLTLSASRIQGRVA</sequence>
<accession>A0A9Q7XP63</accession>
<name>A0A9Q7XP63_9BURK</name>
<evidence type="ECO:0000313" key="2">
    <source>
        <dbReference type="Proteomes" id="UP000254259"/>
    </source>
</evidence>
<reference evidence="1 2" key="1">
    <citation type="submission" date="2018-01" db="EMBL/GenBank/DDBJ databases">
        <authorList>
            <person name="Clerissi C."/>
        </authorList>
    </citation>
    <scope>NUCLEOTIDE SEQUENCE [LARGE SCALE GENOMIC DNA]</scope>
    <source>
        <strain evidence="1">Cupriavidus taiwanensis SWF 66322</strain>
    </source>
</reference>
<organism evidence="1 2">
    <name type="scientific">Cupriavidus taiwanensis</name>
    <dbReference type="NCBI Taxonomy" id="164546"/>
    <lineage>
        <taxon>Bacteria</taxon>
        <taxon>Pseudomonadati</taxon>
        <taxon>Pseudomonadota</taxon>
        <taxon>Betaproteobacteria</taxon>
        <taxon>Burkholderiales</taxon>
        <taxon>Burkholderiaceae</taxon>
        <taxon>Cupriavidus</taxon>
    </lineage>
</organism>